<dbReference type="PANTHER" id="PTHR33048:SF42">
    <property type="entry name" value="INTEGRAL MEMBRANE PROTEIN"/>
    <property type="match status" value="1"/>
</dbReference>
<dbReference type="InterPro" id="IPR052337">
    <property type="entry name" value="SAT4-like"/>
</dbReference>
<evidence type="ECO:0000256" key="5">
    <source>
        <dbReference type="ARBA" id="ARBA00038359"/>
    </source>
</evidence>
<dbReference type="InterPro" id="IPR049326">
    <property type="entry name" value="Rhodopsin_dom_fungi"/>
</dbReference>
<comment type="similarity">
    <text evidence="5">Belongs to the SAT4 family.</text>
</comment>
<evidence type="ECO:0000313" key="10">
    <source>
        <dbReference type="Proteomes" id="UP001451303"/>
    </source>
</evidence>
<gene>
    <name evidence="9" type="ORF">QR685DRAFT_569090</name>
</gene>
<proteinExistence type="inferred from homology"/>
<evidence type="ECO:0000256" key="2">
    <source>
        <dbReference type="ARBA" id="ARBA00022692"/>
    </source>
</evidence>
<evidence type="ECO:0000256" key="3">
    <source>
        <dbReference type="ARBA" id="ARBA00022989"/>
    </source>
</evidence>
<reference evidence="9 10" key="1">
    <citation type="submission" date="2023-09" db="EMBL/GenBank/DDBJ databases">
        <title>Multi-omics analysis of a traditional fermented food reveals byproduct-associated fungal strains for waste-to-food upcycling.</title>
        <authorList>
            <consortium name="Lawrence Berkeley National Laboratory"/>
            <person name="Rekdal V.M."/>
            <person name="Villalobos-Escobedo J.M."/>
            <person name="Rodriguez-Valeron N."/>
            <person name="Garcia M.O."/>
            <person name="Vasquez D.P."/>
            <person name="Damayanti I."/>
            <person name="Sorensen P.M."/>
            <person name="Baidoo E.E."/>
            <person name="De Carvalho A.C."/>
            <person name="Riley R."/>
            <person name="Lipzen A."/>
            <person name="He G."/>
            <person name="Yan M."/>
            <person name="Haridas S."/>
            <person name="Daum C."/>
            <person name="Yoshinaga Y."/>
            <person name="Ng V."/>
            <person name="Grigoriev I.V."/>
            <person name="Munk R."/>
            <person name="Nuraida L."/>
            <person name="Wijaya C.H."/>
            <person name="Morales P.-C."/>
            <person name="Keasling J.D."/>
        </authorList>
    </citation>
    <scope>NUCLEOTIDE SEQUENCE [LARGE SCALE GENOMIC DNA]</scope>
    <source>
        <strain evidence="9 10">FGSC 2613</strain>
    </source>
</reference>
<keyword evidence="3 7" id="KW-1133">Transmembrane helix</keyword>
<feature type="transmembrane region" description="Helical" evidence="7">
    <location>
        <begin position="241"/>
        <end position="264"/>
    </location>
</feature>
<evidence type="ECO:0000256" key="1">
    <source>
        <dbReference type="ARBA" id="ARBA00004141"/>
    </source>
</evidence>
<feature type="domain" description="Rhodopsin" evidence="8">
    <location>
        <begin position="27"/>
        <end position="264"/>
    </location>
</feature>
<accession>A0ABR3DJW1</accession>
<protein>
    <recommendedName>
        <fullName evidence="8">Rhodopsin domain-containing protein</fullName>
    </recommendedName>
</protein>
<feature type="transmembrane region" description="Helical" evidence="7">
    <location>
        <begin position="12"/>
        <end position="31"/>
    </location>
</feature>
<dbReference type="PANTHER" id="PTHR33048">
    <property type="entry name" value="PTH11-LIKE INTEGRAL MEMBRANE PROTEIN (AFU_ORTHOLOGUE AFUA_5G11245)"/>
    <property type="match status" value="1"/>
</dbReference>
<name>A0ABR3DJW1_NEUIN</name>
<feature type="transmembrane region" description="Helical" evidence="7">
    <location>
        <begin position="51"/>
        <end position="68"/>
    </location>
</feature>
<dbReference type="Pfam" id="PF20684">
    <property type="entry name" value="Fung_rhodopsin"/>
    <property type="match status" value="1"/>
</dbReference>
<comment type="subcellular location">
    <subcellularLocation>
        <location evidence="1">Membrane</location>
        <topology evidence="1">Multi-pass membrane protein</topology>
    </subcellularLocation>
</comment>
<keyword evidence="2 7" id="KW-0812">Transmembrane</keyword>
<sequence length="375" mass="40749">MESENRGSEILAITWTLTGLAAVSLVVRIVWKLRSKKKLWWDDHICSLSWFVLKTSIFIVTIATSKGLGKHVQAIPEDNLPAIGLLGNFIGTLSILASVWSKTSFALTLLRLLSGRWIKDLLWLGVATIHVFLIVNALFMWIRCSPAAKMWDAYMEGTCWDNQVYPQYAMFAAGYSAAVDFILALLPFALFYQLQMLHRKEKLGISLAIIFALVSAATAIMKTTVISGLTSSDFTFTTAPLIYYATAESPLAIIAACILSLATLSRITRPGNSVASDNNKSLENQSQTSENIPLGAASASASGGQSAAAPSSFSGQGQENNSGVGRDVVVEEGGGGGRKGEREQSGGQEKRERERRNQCWYKLSPDTNAWPGVLM</sequence>
<feature type="transmembrane region" description="Helical" evidence="7">
    <location>
        <begin position="80"/>
        <end position="100"/>
    </location>
</feature>
<organism evidence="9 10">
    <name type="scientific">Neurospora intermedia</name>
    <dbReference type="NCBI Taxonomy" id="5142"/>
    <lineage>
        <taxon>Eukaryota</taxon>
        <taxon>Fungi</taxon>
        <taxon>Dikarya</taxon>
        <taxon>Ascomycota</taxon>
        <taxon>Pezizomycotina</taxon>
        <taxon>Sordariomycetes</taxon>
        <taxon>Sordariomycetidae</taxon>
        <taxon>Sordariales</taxon>
        <taxon>Sordariaceae</taxon>
        <taxon>Neurospora</taxon>
    </lineage>
</organism>
<comment type="caution">
    <text evidence="9">The sequence shown here is derived from an EMBL/GenBank/DDBJ whole genome shotgun (WGS) entry which is preliminary data.</text>
</comment>
<dbReference type="Proteomes" id="UP001451303">
    <property type="component" value="Unassembled WGS sequence"/>
</dbReference>
<feature type="region of interest" description="Disordered" evidence="6">
    <location>
        <begin position="295"/>
        <end position="375"/>
    </location>
</feature>
<keyword evidence="10" id="KW-1185">Reference proteome</keyword>
<feature type="transmembrane region" description="Helical" evidence="7">
    <location>
        <begin position="203"/>
        <end position="221"/>
    </location>
</feature>
<evidence type="ECO:0000313" key="9">
    <source>
        <dbReference type="EMBL" id="KAL0472960.1"/>
    </source>
</evidence>
<keyword evidence="4 7" id="KW-0472">Membrane</keyword>
<feature type="compositionally biased region" description="Basic and acidic residues" evidence="6">
    <location>
        <begin position="338"/>
        <end position="357"/>
    </location>
</feature>
<evidence type="ECO:0000256" key="6">
    <source>
        <dbReference type="SAM" id="MobiDB-lite"/>
    </source>
</evidence>
<evidence type="ECO:0000259" key="8">
    <source>
        <dbReference type="Pfam" id="PF20684"/>
    </source>
</evidence>
<feature type="transmembrane region" description="Helical" evidence="7">
    <location>
        <begin position="121"/>
        <end position="142"/>
    </location>
</feature>
<feature type="transmembrane region" description="Helical" evidence="7">
    <location>
        <begin position="168"/>
        <end position="191"/>
    </location>
</feature>
<feature type="compositionally biased region" description="Low complexity" evidence="6">
    <location>
        <begin position="295"/>
        <end position="327"/>
    </location>
</feature>
<dbReference type="EMBL" id="JAVLET010000002">
    <property type="protein sequence ID" value="KAL0472960.1"/>
    <property type="molecule type" value="Genomic_DNA"/>
</dbReference>
<evidence type="ECO:0000256" key="4">
    <source>
        <dbReference type="ARBA" id="ARBA00023136"/>
    </source>
</evidence>
<evidence type="ECO:0000256" key="7">
    <source>
        <dbReference type="SAM" id="Phobius"/>
    </source>
</evidence>